<dbReference type="EMBL" id="BKCJ010000618">
    <property type="protein sequence ID" value="GEU34790.1"/>
    <property type="molecule type" value="Genomic_DNA"/>
</dbReference>
<name>A0A6L2JDH2_TANCI</name>
<sequence length="155" mass="18533">MIKAVDIENMTIAEYMEYEAELKKKSRSSAWVSHLKDYEGMDFEYSHHKKNIVMDYPHYSYDAKTDTYYDLPSLLLCFQPVQPHHKPHYADVKSVTDSMVTYESEGDKKGHDKYAKENVNEWFKMKIETFKRMQQKKDQECRETRRQIQAACLKN</sequence>
<reference evidence="1" key="1">
    <citation type="journal article" date="2019" name="Sci. Rep.">
        <title>Draft genome of Tanacetum cinerariifolium, the natural source of mosquito coil.</title>
        <authorList>
            <person name="Yamashiro T."/>
            <person name="Shiraishi A."/>
            <person name="Satake H."/>
            <person name="Nakayama K."/>
        </authorList>
    </citation>
    <scope>NUCLEOTIDE SEQUENCE</scope>
</reference>
<gene>
    <name evidence="1" type="ORF">Tci_006768</name>
</gene>
<comment type="caution">
    <text evidence="1">The sequence shown here is derived from an EMBL/GenBank/DDBJ whole genome shotgun (WGS) entry which is preliminary data.</text>
</comment>
<organism evidence="1">
    <name type="scientific">Tanacetum cinerariifolium</name>
    <name type="common">Dalmatian daisy</name>
    <name type="synonym">Chrysanthemum cinerariifolium</name>
    <dbReference type="NCBI Taxonomy" id="118510"/>
    <lineage>
        <taxon>Eukaryota</taxon>
        <taxon>Viridiplantae</taxon>
        <taxon>Streptophyta</taxon>
        <taxon>Embryophyta</taxon>
        <taxon>Tracheophyta</taxon>
        <taxon>Spermatophyta</taxon>
        <taxon>Magnoliopsida</taxon>
        <taxon>eudicotyledons</taxon>
        <taxon>Gunneridae</taxon>
        <taxon>Pentapetalae</taxon>
        <taxon>asterids</taxon>
        <taxon>campanulids</taxon>
        <taxon>Asterales</taxon>
        <taxon>Asteraceae</taxon>
        <taxon>Asteroideae</taxon>
        <taxon>Anthemideae</taxon>
        <taxon>Anthemidinae</taxon>
        <taxon>Tanacetum</taxon>
    </lineage>
</organism>
<dbReference type="AlphaFoldDB" id="A0A6L2JDH2"/>
<proteinExistence type="predicted"/>
<evidence type="ECO:0000313" key="1">
    <source>
        <dbReference type="EMBL" id="GEU34790.1"/>
    </source>
</evidence>
<protein>
    <submittedName>
        <fullName evidence="1">Uncharacterized protein</fullName>
    </submittedName>
</protein>
<accession>A0A6L2JDH2</accession>